<dbReference type="PANTHER" id="PTHR35587:SF4">
    <property type="match status" value="1"/>
</dbReference>
<protein>
    <submittedName>
        <fullName evidence="3">Uncharacterized protein</fullName>
    </submittedName>
</protein>
<dbReference type="EMBL" id="JBAWTH010000002">
    <property type="protein sequence ID" value="KAL2292802.1"/>
    <property type="molecule type" value="Genomic_DNA"/>
</dbReference>
<gene>
    <name evidence="3" type="ORF">FJTKL_07866</name>
</gene>
<feature type="compositionally biased region" description="Low complexity" evidence="1">
    <location>
        <begin position="108"/>
        <end position="124"/>
    </location>
</feature>
<dbReference type="PANTHER" id="PTHR35587">
    <property type="entry name" value="EXPRESSED PROTEIN"/>
    <property type="match status" value="1"/>
</dbReference>
<evidence type="ECO:0000313" key="4">
    <source>
        <dbReference type="Proteomes" id="UP001600888"/>
    </source>
</evidence>
<keyword evidence="2" id="KW-1133">Transmembrane helix</keyword>
<reference evidence="3 4" key="1">
    <citation type="submission" date="2024-03" db="EMBL/GenBank/DDBJ databases">
        <title>A high-quality draft genome sequence of Diaporthe vaccinii, a causative agent of upright dieback and viscid rot disease in cranberry plants.</title>
        <authorList>
            <person name="Sarrasin M."/>
            <person name="Lang B.F."/>
            <person name="Burger G."/>
        </authorList>
    </citation>
    <scope>NUCLEOTIDE SEQUENCE [LARGE SCALE GENOMIC DNA]</scope>
    <source>
        <strain evidence="3 4">IS7</strain>
    </source>
</reference>
<feature type="transmembrane region" description="Helical" evidence="2">
    <location>
        <begin position="184"/>
        <end position="202"/>
    </location>
</feature>
<evidence type="ECO:0000256" key="2">
    <source>
        <dbReference type="SAM" id="Phobius"/>
    </source>
</evidence>
<organism evidence="3 4">
    <name type="scientific">Diaporthe vaccinii</name>
    <dbReference type="NCBI Taxonomy" id="105482"/>
    <lineage>
        <taxon>Eukaryota</taxon>
        <taxon>Fungi</taxon>
        <taxon>Dikarya</taxon>
        <taxon>Ascomycota</taxon>
        <taxon>Pezizomycotina</taxon>
        <taxon>Sordariomycetes</taxon>
        <taxon>Sordariomycetidae</taxon>
        <taxon>Diaporthales</taxon>
        <taxon>Diaporthaceae</taxon>
        <taxon>Diaporthe</taxon>
        <taxon>Diaporthe eres species complex</taxon>
    </lineage>
</organism>
<evidence type="ECO:0000256" key="1">
    <source>
        <dbReference type="SAM" id="MobiDB-lite"/>
    </source>
</evidence>
<dbReference type="Proteomes" id="UP001600888">
    <property type="component" value="Unassembled WGS sequence"/>
</dbReference>
<sequence>MTKPRRTTREVRGQGRHLTYSSFKTKERQSLTSSSFLPSTILFNTNGTHTHTYHFHPPSPRPANMSSSQERQPRRQKKQQQVVEESESDSGSEEQYEPPKRSNRRSRQQNNQMQQRQQQGPMNQMGGGMPGTMGNVANQAMQQQQQQPQGGGGGGKSDTLRLRLELNLDIEITLKAKIHGDLELALLYVLTLFIFYCSHPLFVACHPAVWCHAPGRGCKRTSNKWMEKPPASGFPSPFSVILPQSKSQKHTQHCPANTCFLTIALQCVCVCGVDRDQDQKPKNHVPIPLSSFPGWLVSGLAVQCYPEPLASCFPHHHVLMPQQGNER</sequence>
<evidence type="ECO:0000313" key="3">
    <source>
        <dbReference type="EMBL" id="KAL2292802.1"/>
    </source>
</evidence>
<feature type="region of interest" description="Disordered" evidence="1">
    <location>
        <begin position="1"/>
        <end position="135"/>
    </location>
</feature>
<keyword evidence="2" id="KW-0812">Transmembrane</keyword>
<feature type="compositionally biased region" description="Polar residues" evidence="1">
    <location>
        <begin position="30"/>
        <end position="50"/>
    </location>
</feature>
<feature type="compositionally biased region" description="Acidic residues" evidence="1">
    <location>
        <begin position="84"/>
        <end position="96"/>
    </location>
</feature>
<keyword evidence="2" id="KW-0472">Membrane</keyword>
<keyword evidence="4" id="KW-1185">Reference proteome</keyword>
<comment type="caution">
    <text evidence="3">The sequence shown here is derived from an EMBL/GenBank/DDBJ whole genome shotgun (WGS) entry which is preliminary data.</text>
</comment>
<name>A0ABR4FDN8_9PEZI</name>
<proteinExistence type="predicted"/>
<accession>A0ABR4FDN8</accession>